<feature type="region of interest" description="Disordered" evidence="1">
    <location>
        <begin position="189"/>
        <end position="209"/>
    </location>
</feature>
<feature type="compositionally biased region" description="Low complexity" evidence="1">
    <location>
        <begin position="137"/>
        <end position="146"/>
    </location>
</feature>
<protein>
    <submittedName>
        <fullName evidence="2">Zcf29p</fullName>
    </submittedName>
</protein>
<proteinExistence type="predicted"/>
<name>A0A5K1JS88_9APHY</name>
<gene>
    <name evidence="2" type="primary">A0A1D8PRB7</name>
</gene>
<organism evidence="2">
    <name type="scientific">Ganoderma boninense</name>
    <dbReference type="NCBI Taxonomy" id="34458"/>
    <lineage>
        <taxon>Eukaryota</taxon>
        <taxon>Fungi</taxon>
        <taxon>Dikarya</taxon>
        <taxon>Basidiomycota</taxon>
        <taxon>Agaricomycotina</taxon>
        <taxon>Agaricomycetes</taxon>
        <taxon>Polyporales</taxon>
        <taxon>Polyporaceae</taxon>
        <taxon>Ganoderma</taxon>
    </lineage>
</organism>
<dbReference type="EMBL" id="LR723940">
    <property type="protein sequence ID" value="VWO94382.1"/>
    <property type="molecule type" value="Genomic_DNA"/>
</dbReference>
<evidence type="ECO:0000313" key="2">
    <source>
        <dbReference type="EMBL" id="VWO94382.1"/>
    </source>
</evidence>
<accession>A0A5K1JS88</accession>
<sequence>MFAVKYRLVFAHHWSSHEFDWRPLPTTSSCLAALALAPWAQALLLQIPVAWQSSSPANISWSHTATDPAFTLQLVNTDEFHDTFSIANNVNPDADFDAFTLPVIPQGTYTLRAINVTNAGQVFDETPSFTIQGPPDSSTHSSAASTASASASASSGTLTVPASQTTASGSAVGSSTGFGVTVSNSGSAAASNTGATAASSGSSSSSAATPSNFNNGAASLPHLAPWAIAALSVVAGAAAIL</sequence>
<evidence type="ECO:0000256" key="1">
    <source>
        <dbReference type="SAM" id="MobiDB-lite"/>
    </source>
</evidence>
<feature type="region of interest" description="Disordered" evidence="1">
    <location>
        <begin position="126"/>
        <end position="146"/>
    </location>
</feature>
<reference evidence="2" key="1">
    <citation type="submission" date="2019-10" db="EMBL/GenBank/DDBJ databases">
        <authorList>
            <person name="Nor Muhammad N."/>
        </authorList>
    </citation>
    <scope>NUCLEOTIDE SEQUENCE</scope>
</reference>
<dbReference type="AlphaFoldDB" id="A0A5K1JS88"/>